<comment type="similarity">
    <text evidence="1">Belongs to the 3-oxoacid CoA-transferase subunit B family.</text>
</comment>
<dbReference type="InterPro" id="IPR004165">
    <property type="entry name" value="CoA_trans_fam_I"/>
</dbReference>
<dbReference type="PANTHER" id="PTHR43293">
    <property type="entry name" value="ACETATE COA-TRANSFERASE YDIF"/>
    <property type="match status" value="1"/>
</dbReference>
<gene>
    <name evidence="2" type="ORF">EV191_10460</name>
</gene>
<dbReference type="Proteomes" id="UP000294911">
    <property type="component" value="Unassembled WGS sequence"/>
</dbReference>
<dbReference type="SUPFAM" id="SSF100950">
    <property type="entry name" value="NagB/RpiA/CoA transferase-like"/>
    <property type="match status" value="1"/>
</dbReference>
<dbReference type="PANTHER" id="PTHR43293:SF3">
    <property type="entry name" value="CHOLESTEROL RING-CLEAVING HYDROLASE IPDB SUBUNIT"/>
    <property type="match status" value="1"/>
</dbReference>
<protein>
    <submittedName>
        <fullName evidence="2">Glutaconate CoA-transferase subunit A</fullName>
    </submittedName>
</protein>
<name>A0A4R2QU55_9PSEU</name>
<accession>A0A4R2QU55</accession>
<dbReference type="EMBL" id="SLXQ01000004">
    <property type="protein sequence ID" value="TCP53493.1"/>
    <property type="molecule type" value="Genomic_DNA"/>
</dbReference>
<reference evidence="2 3" key="1">
    <citation type="submission" date="2019-03" db="EMBL/GenBank/DDBJ databases">
        <title>Genomic Encyclopedia of Type Strains, Phase IV (KMG-IV): sequencing the most valuable type-strain genomes for metagenomic binning, comparative biology and taxonomic classification.</title>
        <authorList>
            <person name="Goeker M."/>
        </authorList>
    </citation>
    <scope>NUCLEOTIDE SEQUENCE [LARGE SCALE GENOMIC DNA]</scope>
    <source>
        <strain evidence="2 3">DSM 45765</strain>
    </source>
</reference>
<keyword evidence="3" id="KW-1185">Reference proteome</keyword>
<dbReference type="Pfam" id="PF01144">
    <property type="entry name" value="CoA_trans"/>
    <property type="match status" value="1"/>
</dbReference>
<dbReference type="Gene3D" id="3.40.1080.10">
    <property type="entry name" value="Glutaconate Coenzyme A-transferase"/>
    <property type="match status" value="1"/>
</dbReference>
<comment type="caution">
    <text evidence="2">The sequence shown here is derived from an EMBL/GenBank/DDBJ whole genome shotgun (WGS) entry which is preliminary data.</text>
</comment>
<dbReference type="GO" id="GO:0008410">
    <property type="term" value="F:CoA-transferase activity"/>
    <property type="evidence" value="ECO:0007669"/>
    <property type="project" value="InterPro"/>
</dbReference>
<evidence type="ECO:0000256" key="1">
    <source>
        <dbReference type="ARBA" id="ARBA00007047"/>
    </source>
</evidence>
<keyword evidence="2" id="KW-0808">Transferase</keyword>
<proteinExistence type="inferred from homology"/>
<sequence>MMTAPSPIRTARAELESTVRPVTDKRVSAAEAIELVRSGDHIAVGGTNYARTPMALLFEILRQERTGLTLSRPLSCYEVELFLGTGMADTVVTSWVGIGHGWGLARILRHCVENGQARFEEWSHLGMGMRYQAGAMGVPFLPTVSMLGSDLANNTETAPVVCPFTGQRLLAIPSLNPDVALIHVHRADQYGNAQIDGYPLMDAEMARASRRVVLSAEEIVTTEEIRRDPGSTVIPHFAVDAVVEVPYGAYPHECYGKYEVDSEHVDEYMRAVRETGVAAAREYVERHVGKHADFSGFLADIGSERLRAQQLRAQELMPR</sequence>
<evidence type="ECO:0000313" key="2">
    <source>
        <dbReference type="EMBL" id="TCP53493.1"/>
    </source>
</evidence>
<evidence type="ECO:0000313" key="3">
    <source>
        <dbReference type="Proteomes" id="UP000294911"/>
    </source>
</evidence>
<organism evidence="2 3">
    <name type="scientific">Tamaricihabitans halophyticus</name>
    <dbReference type="NCBI Taxonomy" id="1262583"/>
    <lineage>
        <taxon>Bacteria</taxon>
        <taxon>Bacillati</taxon>
        <taxon>Actinomycetota</taxon>
        <taxon>Actinomycetes</taxon>
        <taxon>Pseudonocardiales</taxon>
        <taxon>Pseudonocardiaceae</taxon>
        <taxon>Tamaricihabitans</taxon>
    </lineage>
</organism>
<dbReference type="SMART" id="SM00882">
    <property type="entry name" value="CoA_trans"/>
    <property type="match status" value="1"/>
</dbReference>
<dbReference type="Gene3D" id="3.30.30.40">
    <property type="match status" value="1"/>
</dbReference>
<dbReference type="InterPro" id="IPR037171">
    <property type="entry name" value="NagB/RpiA_transferase-like"/>
</dbReference>
<dbReference type="AlphaFoldDB" id="A0A4R2QU55"/>